<name>A0A1I7NEN0_9HYPH</name>
<reference evidence="3" key="1">
    <citation type="submission" date="2016-10" db="EMBL/GenBank/DDBJ databases">
        <authorList>
            <person name="Varghese N."/>
            <person name="Submissions S."/>
        </authorList>
    </citation>
    <scope>NUCLEOTIDE SEQUENCE [LARGE SCALE GENOMIC DNA]</scope>
    <source>
        <strain evidence="3">DSM 1565</strain>
    </source>
</reference>
<evidence type="ECO:0000313" key="3">
    <source>
        <dbReference type="Proteomes" id="UP000199423"/>
    </source>
</evidence>
<gene>
    <name evidence="2" type="ORF">SAMN04488557_1850</name>
</gene>
<dbReference type="Proteomes" id="UP000199423">
    <property type="component" value="Unassembled WGS sequence"/>
</dbReference>
<evidence type="ECO:0000313" key="2">
    <source>
        <dbReference type="EMBL" id="SFV33137.1"/>
    </source>
</evidence>
<dbReference type="RefSeq" id="WP_177228102.1">
    <property type="nucleotide sequence ID" value="NZ_FPCH01000002.1"/>
</dbReference>
<feature type="region of interest" description="Disordered" evidence="1">
    <location>
        <begin position="1"/>
        <end position="49"/>
    </location>
</feature>
<keyword evidence="3" id="KW-1185">Reference proteome</keyword>
<dbReference type="EMBL" id="FPCH01000002">
    <property type="protein sequence ID" value="SFV33137.1"/>
    <property type="molecule type" value="Genomic_DNA"/>
</dbReference>
<dbReference type="AlphaFoldDB" id="A0A1I7NEN0"/>
<evidence type="ECO:0000256" key="1">
    <source>
        <dbReference type="SAM" id="MobiDB-lite"/>
    </source>
</evidence>
<sequence length="49" mass="5545">MAKRKSKGRNLPVPPRNYAYEGRNNRKREKKKISGYASLQAVQPAQTGT</sequence>
<accession>A0A1I7NEN0</accession>
<proteinExistence type="predicted"/>
<feature type="compositionally biased region" description="Polar residues" evidence="1">
    <location>
        <begin position="40"/>
        <end position="49"/>
    </location>
</feature>
<protein>
    <submittedName>
        <fullName evidence="2">Uncharacterized protein</fullName>
    </submittedName>
</protein>
<organism evidence="2 3">
    <name type="scientific">Hyphomicrobium facile</name>
    <dbReference type="NCBI Taxonomy" id="51670"/>
    <lineage>
        <taxon>Bacteria</taxon>
        <taxon>Pseudomonadati</taxon>
        <taxon>Pseudomonadota</taxon>
        <taxon>Alphaproteobacteria</taxon>
        <taxon>Hyphomicrobiales</taxon>
        <taxon>Hyphomicrobiaceae</taxon>
        <taxon>Hyphomicrobium</taxon>
    </lineage>
</organism>